<dbReference type="GeneID" id="99676510"/>
<evidence type="ECO:0000256" key="7">
    <source>
        <dbReference type="ARBA" id="ARBA00022723"/>
    </source>
</evidence>
<keyword evidence="5" id="KW-0808">Transferase</keyword>
<dbReference type="PANTHER" id="PTHR11918:SF45">
    <property type="entry name" value="THREONYLCARBAMOYLADENOSINE TRNA METHYLTHIOTRANSFERASE"/>
    <property type="match status" value="1"/>
</dbReference>
<evidence type="ECO:0000259" key="12">
    <source>
        <dbReference type="PROSITE" id="PS50926"/>
    </source>
</evidence>
<comment type="function">
    <text evidence="2">Catalyzes the methylthiolation of N6-threonylcarbamoyladenosine (t(6)A), leading to the formation of 2-methylthio-N6-threonylcarbamoyladenosine (ms(2)t(6)A) at position 37 in tRNAs that read codons beginning with adenine.</text>
</comment>
<dbReference type="InterPro" id="IPR002792">
    <property type="entry name" value="TRAM_dom"/>
</dbReference>
<dbReference type="InterPro" id="IPR006467">
    <property type="entry name" value="MiaB-like_bact"/>
</dbReference>
<dbReference type="InterPro" id="IPR007197">
    <property type="entry name" value="rSAM"/>
</dbReference>
<comment type="caution">
    <text evidence="15">The sequence shown here is derived from an EMBL/GenBank/DDBJ whole genome shotgun (WGS) entry which is preliminary data.</text>
</comment>
<evidence type="ECO:0000256" key="3">
    <source>
        <dbReference type="ARBA" id="ARBA00013273"/>
    </source>
</evidence>
<dbReference type="SFLD" id="SFLDG01082">
    <property type="entry name" value="B12-binding_domain_containing"/>
    <property type="match status" value="1"/>
</dbReference>
<dbReference type="InterPro" id="IPR005839">
    <property type="entry name" value="Methylthiotransferase"/>
</dbReference>
<proteinExistence type="predicted"/>
<dbReference type="EC" id="2.8.4.5" evidence="3"/>
<keyword evidence="8" id="KW-0408">Iron</keyword>
<comment type="cofactor">
    <cofactor evidence="1">
        <name>[4Fe-4S] cluster</name>
        <dbReference type="ChEBI" id="CHEBI:49883"/>
    </cofactor>
</comment>
<evidence type="ECO:0000256" key="2">
    <source>
        <dbReference type="ARBA" id="ARBA00002399"/>
    </source>
</evidence>
<feature type="domain" description="Radical SAM core" evidence="14">
    <location>
        <begin position="139"/>
        <end position="368"/>
    </location>
</feature>
<evidence type="ECO:0000256" key="8">
    <source>
        <dbReference type="ARBA" id="ARBA00023004"/>
    </source>
</evidence>
<dbReference type="InterPro" id="IPR023404">
    <property type="entry name" value="rSAM_horseshoe"/>
</dbReference>
<reference evidence="15 16" key="1">
    <citation type="submission" date="2021-06" db="EMBL/GenBank/DDBJ databases">
        <title>Staphylococcus lentus K169 genome sequencing.</title>
        <authorList>
            <person name="Sundareshan S."/>
            <person name="Akhila D.S."/>
            <person name="Prachi D."/>
            <person name="Sivakumar R."/>
            <person name="Rajendhran J."/>
            <person name="Isloor S."/>
            <person name="Hegde N.R."/>
        </authorList>
    </citation>
    <scope>NUCLEOTIDE SEQUENCE [LARGE SCALE GENOMIC DNA]</scope>
    <source>
        <strain evidence="15 16">K169</strain>
    </source>
</reference>
<dbReference type="EMBL" id="JAHLZN010000005">
    <property type="protein sequence ID" value="MBU6113214.1"/>
    <property type="molecule type" value="Genomic_DNA"/>
</dbReference>
<evidence type="ECO:0000256" key="5">
    <source>
        <dbReference type="ARBA" id="ARBA00022679"/>
    </source>
</evidence>
<keyword evidence="16" id="KW-1185">Reference proteome</keyword>
<dbReference type="PROSITE" id="PS50926">
    <property type="entry name" value="TRAM"/>
    <property type="match status" value="1"/>
</dbReference>
<keyword evidence="4" id="KW-0004">4Fe-4S</keyword>
<dbReference type="Gene3D" id="3.40.50.12160">
    <property type="entry name" value="Methylthiotransferase, N-terminal domain"/>
    <property type="match status" value="1"/>
</dbReference>
<evidence type="ECO:0000313" key="15">
    <source>
        <dbReference type="EMBL" id="MBU6113214.1"/>
    </source>
</evidence>
<accession>A0ABS6GVR8</accession>
<dbReference type="SFLD" id="SFLDF00295">
    <property type="entry name" value="threonylcarbamoyladenosine_tRN"/>
    <property type="match status" value="1"/>
</dbReference>
<dbReference type="NCBIfam" id="TIGR01579">
    <property type="entry name" value="MiaB-like-C"/>
    <property type="match status" value="1"/>
</dbReference>
<dbReference type="PROSITE" id="PS51918">
    <property type="entry name" value="RADICAL_SAM"/>
    <property type="match status" value="1"/>
</dbReference>
<dbReference type="RefSeq" id="WP_016998563.1">
    <property type="nucleotide sequence ID" value="NZ_CABIVY010000004.1"/>
</dbReference>
<evidence type="ECO:0000256" key="6">
    <source>
        <dbReference type="ARBA" id="ARBA00022691"/>
    </source>
</evidence>
<dbReference type="PROSITE" id="PS01278">
    <property type="entry name" value="MTTASE_RADICAL"/>
    <property type="match status" value="1"/>
</dbReference>
<evidence type="ECO:0000256" key="4">
    <source>
        <dbReference type="ARBA" id="ARBA00022485"/>
    </source>
</evidence>
<evidence type="ECO:0000259" key="13">
    <source>
        <dbReference type="PROSITE" id="PS51449"/>
    </source>
</evidence>
<evidence type="ECO:0000256" key="10">
    <source>
        <dbReference type="ARBA" id="ARBA00031213"/>
    </source>
</evidence>
<keyword evidence="9" id="KW-0411">Iron-sulfur</keyword>
<dbReference type="NCBIfam" id="TIGR00089">
    <property type="entry name" value="MiaB/RimO family radical SAM methylthiotransferase"/>
    <property type="match status" value="1"/>
</dbReference>
<organism evidence="15 16">
    <name type="scientific">Mammaliicoccus lentus</name>
    <name type="common">Staphylococcus lentus</name>
    <dbReference type="NCBI Taxonomy" id="42858"/>
    <lineage>
        <taxon>Bacteria</taxon>
        <taxon>Bacillati</taxon>
        <taxon>Bacillota</taxon>
        <taxon>Bacilli</taxon>
        <taxon>Bacillales</taxon>
        <taxon>Staphylococcaceae</taxon>
        <taxon>Mammaliicoccus</taxon>
    </lineage>
</organism>
<evidence type="ECO:0000313" key="16">
    <source>
        <dbReference type="Proteomes" id="UP000770161"/>
    </source>
</evidence>
<dbReference type="InterPro" id="IPR058240">
    <property type="entry name" value="rSAM_sf"/>
</dbReference>
<dbReference type="Pfam" id="PF04055">
    <property type="entry name" value="Radical_SAM"/>
    <property type="match status" value="1"/>
</dbReference>
<keyword evidence="6" id="KW-0949">S-adenosyl-L-methionine</keyword>
<dbReference type="SMART" id="SM00729">
    <property type="entry name" value="Elp3"/>
    <property type="match status" value="1"/>
</dbReference>
<comment type="catalytic activity">
    <reaction evidence="11">
        <text>N(6)-L-threonylcarbamoyladenosine(37) in tRNA + (sulfur carrier)-SH + AH2 + 2 S-adenosyl-L-methionine = 2-methylsulfanyl-N(6)-L-threonylcarbamoyladenosine(37) in tRNA + (sulfur carrier)-H + 5'-deoxyadenosine + L-methionine + A + S-adenosyl-L-homocysteine + 2 H(+)</text>
        <dbReference type="Rhea" id="RHEA:37075"/>
        <dbReference type="Rhea" id="RHEA-COMP:10163"/>
        <dbReference type="Rhea" id="RHEA-COMP:11092"/>
        <dbReference type="Rhea" id="RHEA-COMP:14737"/>
        <dbReference type="Rhea" id="RHEA-COMP:14739"/>
        <dbReference type="ChEBI" id="CHEBI:13193"/>
        <dbReference type="ChEBI" id="CHEBI:15378"/>
        <dbReference type="ChEBI" id="CHEBI:17319"/>
        <dbReference type="ChEBI" id="CHEBI:17499"/>
        <dbReference type="ChEBI" id="CHEBI:29917"/>
        <dbReference type="ChEBI" id="CHEBI:57844"/>
        <dbReference type="ChEBI" id="CHEBI:57856"/>
        <dbReference type="ChEBI" id="CHEBI:59789"/>
        <dbReference type="ChEBI" id="CHEBI:64428"/>
        <dbReference type="ChEBI" id="CHEBI:74418"/>
        <dbReference type="ChEBI" id="CHEBI:74420"/>
        <dbReference type="EC" id="2.8.4.5"/>
    </reaction>
</comment>
<dbReference type="PROSITE" id="PS51449">
    <property type="entry name" value="MTTASE_N"/>
    <property type="match status" value="1"/>
</dbReference>
<protein>
    <recommendedName>
        <fullName evidence="3">tRNA (N(6)-L-threonylcarbamoyladenosine(37)-C(2))-methylthiotransferase</fullName>
        <ecNumber evidence="3">2.8.4.5</ecNumber>
    </recommendedName>
    <alternativeName>
        <fullName evidence="10">tRNA-t(6)A37 methylthiotransferase</fullName>
    </alternativeName>
</protein>
<dbReference type="InterPro" id="IPR020612">
    <property type="entry name" value="Methylthiotransferase_CS"/>
</dbReference>
<feature type="domain" description="TRAM" evidence="12">
    <location>
        <begin position="367"/>
        <end position="433"/>
    </location>
</feature>
<feature type="domain" description="MTTase N-terminal" evidence="13">
    <location>
        <begin position="2"/>
        <end position="114"/>
    </location>
</feature>
<dbReference type="Proteomes" id="UP000770161">
    <property type="component" value="Unassembled WGS sequence"/>
</dbReference>
<evidence type="ECO:0000259" key="14">
    <source>
        <dbReference type="PROSITE" id="PS51918"/>
    </source>
</evidence>
<dbReference type="InterPro" id="IPR006638">
    <property type="entry name" value="Elp3/MiaA/NifB-like_rSAM"/>
</dbReference>
<dbReference type="SUPFAM" id="SSF102114">
    <property type="entry name" value="Radical SAM enzymes"/>
    <property type="match status" value="1"/>
</dbReference>
<evidence type="ECO:0000256" key="1">
    <source>
        <dbReference type="ARBA" id="ARBA00001966"/>
    </source>
</evidence>
<dbReference type="Pfam" id="PF00919">
    <property type="entry name" value="UPF0004"/>
    <property type="match status" value="1"/>
</dbReference>
<evidence type="ECO:0000256" key="9">
    <source>
        <dbReference type="ARBA" id="ARBA00023014"/>
    </source>
</evidence>
<sequence>MATVAFHTLGCKVNHYETEAIWQLFKENDYERVEFETNADVFIINTCTVTNTGDKKSRQVIRRAIRKNPDAVVCVTGCYAQTSPAEIMAIPGVDIVVGTQDRHKLISYIEDYKTSRQPINGVGNIMKNRKYEELEVPYFTDRTRASLKIQEGCNNFCTFCIIPWARGLMRSRDPKQVVSQATTLVNSGYKEIVLTGIHTGGYGEDLKDYNLAQLLRDLEEVENLERIRISSIEASQLTDEVIDVIDKSTKVVRHLHIPLQSGSDSVLKRMRRKYTMAHFSERLQKLHKALPGLAVTSDVIVGFPGETEEEFQETYDFIVKHQFSELHVFPYSMRTGTPAARMTDQVDEDIKNDRVHRLIELSNQLAKDYASKFDQTVLEVIPEEKGSKDGKLVGYADNYMKIEFDGDESLIGELVKVKVIEPGYPINKGKLVKVINHATNKDERLVAY</sequence>
<gene>
    <name evidence="15" type="primary">mtaB</name>
    <name evidence="15" type="ORF">KQ656_04550</name>
</gene>
<dbReference type="PANTHER" id="PTHR11918">
    <property type="entry name" value="RADICAL SAM PROTEINS"/>
    <property type="match status" value="1"/>
</dbReference>
<dbReference type="InterPro" id="IPR013848">
    <property type="entry name" value="Methylthiotransferase_N"/>
</dbReference>
<dbReference type="Gene3D" id="3.80.30.20">
    <property type="entry name" value="tm_1862 like domain"/>
    <property type="match status" value="1"/>
</dbReference>
<evidence type="ECO:0000256" key="11">
    <source>
        <dbReference type="ARBA" id="ARBA00051661"/>
    </source>
</evidence>
<dbReference type="InterPro" id="IPR034557">
    <property type="entry name" value="ThrcA_tRNA_MEthiotransferase"/>
</dbReference>
<name>A0ABS6GVR8_MAMLE</name>
<dbReference type="CDD" id="cd01335">
    <property type="entry name" value="Radical_SAM"/>
    <property type="match status" value="1"/>
</dbReference>
<keyword evidence="7" id="KW-0479">Metal-binding</keyword>
<dbReference type="InterPro" id="IPR038135">
    <property type="entry name" value="Methylthiotransferase_N_sf"/>
</dbReference>
<dbReference type="SFLD" id="SFLDS00029">
    <property type="entry name" value="Radical_SAM"/>
    <property type="match status" value="1"/>
</dbReference>
<dbReference type="SFLD" id="SFLDG01061">
    <property type="entry name" value="methylthiotransferase"/>
    <property type="match status" value="1"/>
</dbReference>